<dbReference type="InterPro" id="IPR039424">
    <property type="entry name" value="SBP_5"/>
</dbReference>
<evidence type="ECO:0000313" key="6">
    <source>
        <dbReference type="Proteomes" id="UP001139384"/>
    </source>
</evidence>
<feature type="domain" description="Solute-binding protein family 5" evidence="4">
    <location>
        <begin position="99"/>
        <end position="449"/>
    </location>
</feature>
<dbReference type="SUPFAM" id="SSF53850">
    <property type="entry name" value="Periplasmic binding protein-like II"/>
    <property type="match status" value="1"/>
</dbReference>
<dbReference type="InterPro" id="IPR000914">
    <property type="entry name" value="SBP_5_dom"/>
</dbReference>
<proteinExistence type="inferred from homology"/>
<dbReference type="InterPro" id="IPR019546">
    <property type="entry name" value="TAT_signal_bac_arc"/>
</dbReference>
<dbReference type="Pfam" id="PF10518">
    <property type="entry name" value="TAT_signal"/>
    <property type="match status" value="1"/>
</dbReference>
<dbReference type="GO" id="GO:0015833">
    <property type="term" value="P:peptide transport"/>
    <property type="evidence" value="ECO:0007669"/>
    <property type="project" value="TreeGrafter"/>
</dbReference>
<dbReference type="GO" id="GO:0042597">
    <property type="term" value="C:periplasmic space"/>
    <property type="evidence" value="ECO:0007669"/>
    <property type="project" value="UniProtKB-ARBA"/>
</dbReference>
<dbReference type="Pfam" id="PF00496">
    <property type="entry name" value="SBP_bac_5"/>
    <property type="match status" value="1"/>
</dbReference>
<keyword evidence="3" id="KW-0732">Signal</keyword>
<reference evidence="5" key="1">
    <citation type="submission" date="2022-01" db="EMBL/GenBank/DDBJ databases">
        <title>Draft Genome Sequences of Seven Type Strains of the Genus Streptomyces.</title>
        <authorList>
            <person name="Aziz S."/>
            <person name="Coretto E."/>
            <person name="Chronakova A."/>
            <person name="Sproer C."/>
            <person name="Huber K."/>
            <person name="Nouioui I."/>
            <person name="Gross H."/>
        </authorList>
    </citation>
    <scope>NUCLEOTIDE SEQUENCE</scope>
    <source>
        <strain evidence="5">DSM 103493</strain>
    </source>
</reference>
<dbReference type="InterPro" id="IPR006311">
    <property type="entry name" value="TAT_signal"/>
</dbReference>
<evidence type="ECO:0000256" key="2">
    <source>
        <dbReference type="ARBA" id="ARBA00022448"/>
    </source>
</evidence>
<dbReference type="RefSeq" id="WP_234765750.1">
    <property type="nucleotide sequence ID" value="NZ_JAKEIP010000138.1"/>
</dbReference>
<dbReference type="Gene3D" id="3.40.190.10">
    <property type="entry name" value="Periplasmic binding protein-like II"/>
    <property type="match status" value="1"/>
</dbReference>
<dbReference type="Proteomes" id="UP001139384">
    <property type="component" value="Unassembled WGS sequence"/>
</dbReference>
<evidence type="ECO:0000259" key="4">
    <source>
        <dbReference type="Pfam" id="PF00496"/>
    </source>
</evidence>
<dbReference type="PIRSF" id="PIRSF002741">
    <property type="entry name" value="MppA"/>
    <property type="match status" value="1"/>
</dbReference>
<dbReference type="GO" id="GO:0043190">
    <property type="term" value="C:ATP-binding cassette (ABC) transporter complex"/>
    <property type="evidence" value="ECO:0007669"/>
    <property type="project" value="InterPro"/>
</dbReference>
<protein>
    <submittedName>
        <fullName evidence="5">ABC transporter substrate-binding protein</fullName>
    </submittedName>
</protein>
<dbReference type="EMBL" id="JAKEIP010000138">
    <property type="protein sequence ID" value="MCF1597283.1"/>
    <property type="molecule type" value="Genomic_DNA"/>
</dbReference>
<evidence type="ECO:0000256" key="1">
    <source>
        <dbReference type="ARBA" id="ARBA00005695"/>
    </source>
</evidence>
<dbReference type="CDD" id="cd00995">
    <property type="entry name" value="PBP2_NikA_DppA_OppA_like"/>
    <property type="match status" value="1"/>
</dbReference>
<evidence type="ECO:0000256" key="3">
    <source>
        <dbReference type="ARBA" id="ARBA00022729"/>
    </source>
</evidence>
<dbReference type="Gene3D" id="3.90.76.10">
    <property type="entry name" value="Dipeptide-binding Protein, Domain 1"/>
    <property type="match status" value="1"/>
</dbReference>
<dbReference type="PANTHER" id="PTHR30290">
    <property type="entry name" value="PERIPLASMIC BINDING COMPONENT OF ABC TRANSPORTER"/>
    <property type="match status" value="1"/>
</dbReference>
<keyword evidence="6" id="KW-1185">Reference proteome</keyword>
<dbReference type="Gene3D" id="3.10.105.10">
    <property type="entry name" value="Dipeptide-binding Protein, Domain 3"/>
    <property type="match status" value="1"/>
</dbReference>
<dbReference type="PROSITE" id="PS51318">
    <property type="entry name" value="TAT"/>
    <property type="match status" value="1"/>
</dbReference>
<sequence>MTHDVTHDVPAPHRRSFLKYTGALGAAAAVSASLSACSSGPESTNETGGGGGQNRTLTAVIGYGNDGSWDPTQTASAFCMAANNHIYEGLLDTDPISREPYAALATQVPADPNATSWKFTLRAGAKFHDGKPVTADDVVFVFDRILDPDTQTLAKGFFAGWLKEVRKIDAQNVELVLKFPFPDGLSRLTLAKIMPKHVFSQPGAWDDAIKGKAIGSGPYRQTAHHPKSNTTFEAYPDYNGPRKPAFKKMNWLTIVDAAPRVARISGASAGAQIADNIPYANIQQLEGGGLSVAGGAGMNNLFLMFNTKHKPFDDVRVRQALHYAIDTEKMIEVALKGHGKASSSFLNEANPSYRRAKNVYDHDPDKAKALLKEAGVSGLEIEILAVNVSWIVDCLPTIKSSWDAIGVKTTLSPQETTAVFTKMDQKQDYQVVAAASNPNQFGLDADLIMHYNYGPENLWMQYTRWADDSVAKALFKDMDQATREPDTEKKKTMIQDYIDIVAEQAVLYPVVHNELMTAWNPKQLSGIRAQPYPGINLLQAKWA</sequence>
<dbReference type="PANTHER" id="PTHR30290:SF9">
    <property type="entry name" value="OLIGOPEPTIDE-BINDING PROTEIN APPA"/>
    <property type="match status" value="1"/>
</dbReference>
<organism evidence="5 6">
    <name type="scientific">Streptomyces muensis</name>
    <dbReference type="NCBI Taxonomy" id="1077944"/>
    <lineage>
        <taxon>Bacteria</taxon>
        <taxon>Bacillati</taxon>
        <taxon>Actinomycetota</taxon>
        <taxon>Actinomycetes</taxon>
        <taxon>Kitasatosporales</taxon>
        <taxon>Streptomycetaceae</taxon>
        <taxon>Streptomyces</taxon>
    </lineage>
</organism>
<comment type="similarity">
    <text evidence="1">Belongs to the bacterial solute-binding protein 5 family.</text>
</comment>
<accession>A0A9X1TVC9</accession>
<keyword evidence="2" id="KW-0813">Transport</keyword>
<gene>
    <name evidence="5" type="ORF">L0P92_27520</name>
</gene>
<dbReference type="NCBIfam" id="TIGR01409">
    <property type="entry name" value="TAT_signal_seq"/>
    <property type="match status" value="1"/>
</dbReference>
<dbReference type="InterPro" id="IPR030678">
    <property type="entry name" value="Peptide/Ni-bd"/>
</dbReference>
<comment type="caution">
    <text evidence="5">The sequence shown here is derived from an EMBL/GenBank/DDBJ whole genome shotgun (WGS) entry which is preliminary data.</text>
</comment>
<dbReference type="GO" id="GO:1904680">
    <property type="term" value="F:peptide transmembrane transporter activity"/>
    <property type="evidence" value="ECO:0007669"/>
    <property type="project" value="TreeGrafter"/>
</dbReference>
<name>A0A9X1TVC9_STRM4</name>
<dbReference type="AlphaFoldDB" id="A0A9X1TVC9"/>
<evidence type="ECO:0000313" key="5">
    <source>
        <dbReference type="EMBL" id="MCF1597283.1"/>
    </source>
</evidence>